<accession>A0A7S1XB78</accession>
<dbReference type="EMBL" id="HBGG01043034">
    <property type="protein sequence ID" value="CAD9229479.1"/>
    <property type="molecule type" value="Transcribed_RNA"/>
</dbReference>
<feature type="compositionally biased region" description="Low complexity" evidence="1">
    <location>
        <begin position="10"/>
        <end position="20"/>
    </location>
</feature>
<protein>
    <submittedName>
        <fullName evidence="2">Uncharacterized protein</fullName>
    </submittedName>
</protein>
<gene>
    <name evidence="2" type="ORF">TCHU04912_LOCUS22240</name>
</gene>
<proteinExistence type="predicted"/>
<evidence type="ECO:0000313" key="2">
    <source>
        <dbReference type="EMBL" id="CAD9229479.1"/>
    </source>
</evidence>
<feature type="compositionally biased region" description="Pro residues" evidence="1">
    <location>
        <begin position="21"/>
        <end position="36"/>
    </location>
</feature>
<evidence type="ECO:0000256" key="1">
    <source>
        <dbReference type="SAM" id="MobiDB-lite"/>
    </source>
</evidence>
<organism evidence="2">
    <name type="scientific">Tetraselmis chuii</name>
    <dbReference type="NCBI Taxonomy" id="63592"/>
    <lineage>
        <taxon>Eukaryota</taxon>
        <taxon>Viridiplantae</taxon>
        <taxon>Chlorophyta</taxon>
        <taxon>core chlorophytes</taxon>
        <taxon>Chlorodendrophyceae</taxon>
        <taxon>Chlorodendrales</taxon>
        <taxon>Chlorodendraceae</taxon>
        <taxon>Tetraselmis</taxon>
    </lineage>
</organism>
<reference evidence="2" key="1">
    <citation type="submission" date="2021-01" db="EMBL/GenBank/DDBJ databases">
        <authorList>
            <person name="Corre E."/>
            <person name="Pelletier E."/>
            <person name="Niang G."/>
            <person name="Scheremetjew M."/>
            <person name="Finn R."/>
            <person name="Kale V."/>
            <person name="Holt S."/>
            <person name="Cochrane G."/>
            <person name="Meng A."/>
            <person name="Brown T."/>
            <person name="Cohen L."/>
        </authorList>
    </citation>
    <scope>NUCLEOTIDE SEQUENCE</scope>
    <source>
        <strain evidence="2">PLY429</strain>
    </source>
</reference>
<feature type="region of interest" description="Disordered" evidence="1">
    <location>
        <begin position="1"/>
        <end position="39"/>
    </location>
</feature>
<name>A0A7S1XB78_9CHLO</name>
<dbReference type="AlphaFoldDB" id="A0A7S1XB78"/>
<sequence>MSNRPQSGFRRPQSARSRPAPAAPVPPPAEPEPPQYAPSGELGADDAYWLFSSAFRLTTNDITLAGFTNVILLDAARWRGGEELTPEACAAAELAYSFGFDDAVAPTVTSDHAEALVGAIERCITGRGGDLLIVFQNTLPEAAGRATEDATLHVVARTVDIINRAYTAADDKELPNLAGISVVLEGYARTGLQNLKGRWDDGREVLFDVMPFTDALPPP</sequence>